<organism evidence="2 3">
    <name type="scientific">Marinobacter mobilis</name>
    <dbReference type="NCBI Taxonomy" id="488533"/>
    <lineage>
        <taxon>Bacteria</taxon>
        <taxon>Pseudomonadati</taxon>
        <taxon>Pseudomonadota</taxon>
        <taxon>Gammaproteobacteria</taxon>
        <taxon>Pseudomonadales</taxon>
        <taxon>Marinobacteraceae</taxon>
        <taxon>Marinobacter</taxon>
    </lineage>
</organism>
<dbReference type="EMBL" id="FNNE01000002">
    <property type="protein sequence ID" value="SDW43991.1"/>
    <property type="molecule type" value="Genomic_DNA"/>
</dbReference>
<accession>A0A1H2TJA4</accession>
<dbReference type="RefSeq" id="WP_091811800.1">
    <property type="nucleotide sequence ID" value="NZ_FNNE01000002.1"/>
</dbReference>
<proteinExistence type="predicted"/>
<gene>
    <name evidence="2" type="ORF">SAMN04487960_102462</name>
</gene>
<dbReference type="GO" id="GO:0016740">
    <property type="term" value="F:transferase activity"/>
    <property type="evidence" value="ECO:0007669"/>
    <property type="project" value="UniProtKB-KW"/>
</dbReference>
<evidence type="ECO:0000313" key="2">
    <source>
        <dbReference type="EMBL" id="SDW43991.1"/>
    </source>
</evidence>
<evidence type="ECO:0000259" key="1">
    <source>
        <dbReference type="Pfam" id="PF01755"/>
    </source>
</evidence>
<evidence type="ECO:0000313" key="3">
    <source>
        <dbReference type="Proteomes" id="UP000199675"/>
    </source>
</evidence>
<dbReference type="AlphaFoldDB" id="A0A1H2TJA4"/>
<protein>
    <submittedName>
        <fullName evidence="2">Glycosyl transferase, family 25</fullName>
    </submittedName>
</protein>
<sequence>MNIYVLSLPDDHQRREALELQFPRYAPKFRFIDAVDGRSASPITDIPPCAKDRHRPLTGPEIACSLGHLKIFQSIVESKANPTSFHLILEDDVIGDCGRLEKIGEILLALPPKSLAILGGLQGMSRARHLHGFKSSRASVYRIPELQRRNLSRTCCYAVDFEMAKHLLQQQQRCLHRADDWAALLKGEYNVFYSPVLAHPTADTANSHIEQGRSHQYNGGLIKRWYQDGWKESIGRPLTRIFTPFLARYLHLHRIHQGTEIDRPSA</sequence>
<dbReference type="Pfam" id="PF01755">
    <property type="entry name" value="Glyco_transf_25"/>
    <property type="match status" value="1"/>
</dbReference>
<dbReference type="CDD" id="cd06532">
    <property type="entry name" value="Glyco_transf_25"/>
    <property type="match status" value="1"/>
</dbReference>
<keyword evidence="3" id="KW-1185">Reference proteome</keyword>
<dbReference type="OrthoDB" id="9816113at2"/>
<dbReference type="Proteomes" id="UP000199675">
    <property type="component" value="Unassembled WGS sequence"/>
</dbReference>
<reference evidence="2 3" key="1">
    <citation type="submission" date="2016-10" db="EMBL/GenBank/DDBJ databases">
        <authorList>
            <person name="de Groot N.N."/>
        </authorList>
    </citation>
    <scope>NUCLEOTIDE SEQUENCE [LARGE SCALE GENOMIC DNA]</scope>
    <source>
        <strain evidence="2 3">CGMCC 1.7059</strain>
    </source>
</reference>
<keyword evidence="2" id="KW-0808">Transferase</keyword>
<feature type="domain" description="Glycosyl transferase family 25" evidence="1">
    <location>
        <begin position="2"/>
        <end position="175"/>
    </location>
</feature>
<name>A0A1H2TJA4_9GAMM</name>
<dbReference type="InterPro" id="IPR002654">
    <property type="entry name" value="Glyco_trans_25"/>
</dbReference>